<dbReference type="Proteomes" id="UP000254337">
    <property type="component" value="Chromosome"/>
</dbReference>
<sequence length="70" mass="7805">MHGLSLPDDSAGSFFVIGENPFGNRRHTAKYRENYQEYTGVYGAGMFRPVGVIMPISLTIPAATHRNRYA</sequence>
<reference evidence="1 2" key="1">
    <citation type="submission" date="2018-05" db="EMBL/GenBank/DDBJ databases">
        <title>Complete genome sequence of Megasphaera sp. AJH120T, isolated from the ceca of a chicken.</title>
        <authorList>
            <person name="Maki J."/>
            <person name="Looft T."/>
        </authorList>
    </citation>
    <scope>NUCLEOTIDE SEQUENCE [LARGE SCALE GENOMIC DNA]</scope>
    <source>
        <strain evidence="1 2">AJH120</strain>
    </source>
</reference>
<protein>
    <submittedName>
        <fullName evidence="1">Uncharacterized protein</fullName>
    </submittedName>
</protein>
<proteinExistence type="predicted"/>
<keyword evidence="2" id="KW-1185">Reference proteome</keyword>
<dbReference type="KEGG" id="meg:DKB62_07145"/>
<dbReference type="RefSeq" id="WP_107196043.1">
    <property type="nucleotide sequence ID" value="NZ_CP029462.1"/>
</dbReference>
<gene>
    <name evidence="1" type="ORF">DKB62_07145</name>
</gene>
<evidence type="ECO:0000313" key="1">
    <source>
        <dbReference type="EMBL" id="AXL21352.1"/>
    </source>
</evidence>
<dbReference type="AlphaFoldDB" id="A0A346AZQ9"/>
<evidence type="ECO:0000313" key="2">
    <source>
        <dbReference type="Proteomes" id="UP000254337"/>
    </source>
</evidence>
<organism evidence="1 2">
    <name type="scientific">Megasphaera stantonii</name>
    <dbReference type="NCBI Taxonomy" id="2144175"/>
    <lineage>
        <taxon>Bacteria</taxon>
        <taxon>Bacillati</taxon>
        <taxon>Bacillota</taxon>
        <taxon>Negativicutes</taxon>
        <taxon>Veillonellales</taxon>
        <taxon>Veillonellaceae</taxon>
        <taxon>Megasphaera</taxon>
    </lineage>
</organism>
<accession>A0A346AZQ9</accession>
<name>A0A346AZQ9_9FIRM</name>
<dbReference type="EMBL" id="CP029462">
    <property type="protein sequence ID" value="AXL21352.1"/>
    <property type="molecule type" value="Genomic_DNA"/>
</dbReference>